<dbReference type="PANTHER" id="PTHR47874">
    <property type="entry name" value="EXPRESSED PROTEIN"/>
    <property type="match status" value="1"/>
</dbReference>
<protein>
    <recommendedName>
        <fullName evidence="7">Pentatricopeptide repeat-containing protein</fullName>
    </recommendedName>
</protein>
<feature type="repeat" description="PPR" evidence="3">
    <location>
        <begin position="372"/>
        <end position="406"/>
    </location>
</feature>
<dbReference type="Pfam" id="PF12854">
    <property type="entry name" value="PPR_1"/>
    <property type="match status" value="1"/>
</dbReference>
<feature type="repeat" description="PPR" evidence="3">
    <location>
        <begin position="172"/>
        <end position="202"/>
    </location>
</feature>
<feature type="compositionally biased region" description="Basic and acidic residues" evidence="4">
    <location>
        <begin position="49"/>
        <end position="65"/>
    </location>
</feature>
<dbReference type="Proteomes" id="UP000824120">
    <property type="component" value="Chromosome 1"/>
</dbReference>
<dbReference type="InterPro" id="IPR011990">
    <property type="entry name" value="TPR-like_helical_dom_sf"/>
</dbReference>
<comment type="similarity">
    <text evidence="1">Belongs to the PPR family. P subfamily.</text>
</comment>
<sequence length="511" mass="58459">MASFFGPSNPIPPSSFGPPRTDPLTRRNDPLTHRKVSVPGSKPDSSSMEVEKLKVKEAKERKEETNKKIASQKAVSIILRREAAKAVIEYKKKKGNSKKLLPRTVLEALHERITALRWESALKVFELLQEQLWYRPNPGIYIKLIVMLGKCKEPEKAQSLFEMMVEEGCVVNQEAYTALLSAYSRSGRFHEAFSILEEMKNIPNCLPDVFTYSILIKSCLQVYDFDKVQILLSDMECMGIKANTVTYNTLIDSYGKAKRFDCYSLLWFYSLEVLIITQLEMSSKRWNPHLLRMLRRRDCKPDVWTMNSTLRAFGGSGQIEMMEKCYEKFQSAGIEPSIKTFNILLDSYGKTENYEKMGAVMEFMQKYHFSWTIVTYNIVIDAFGRAGDLKQMEFLFRLMQSERIKPNCVTLCSLVRAYGKAGKAEKLGAVLRFIENSDVALDTVFFNCLVDAYGMMGCFTELKGVLEMMEQSGCKPDKITYRSMIKAYSINGMTNKASELRNLLASLEKAR</sequence>
<dbReference type="InterPro" id="IPR044179">
    <property type="entry name" value="PPR5-like"/>
</dbReference>
<accession>A0A9J6AWQ7</accession>
<gene>
    <name evidence="5" type="ORF">H5410_000268</name>
</gene>
<evidence type="ECO:0000313" key="6">
    <source>
        <dbReference type="Proteomes" id="UP000824120"/>
    </source>
</evidence>
<feature type="compositionally biased region" description="Basic and acidic residues" evidence="4">
    <location>
        <begin position="23"/>
        <end position="32"/>
    </location>
</feature>
<dbReference type="PROSITE" id="PS51375">
    <property type="entry name" value="PPR"/>
    <property type="match status" value="6"/>
</dbReference>
<evidence type="ECO:0000256" key="1">
    <source>
        <dbReference type="ARBA" id="ARBA00007626"/>
    </source>
</evidence>
<dbReference type="PANTHER" id="PTHR47874:SF6">
    <property type="entry name" value="PENTATRICOPEPTIDE REPEAT-CONTAINING PROTEIN"/>
    <property type="match status" value="1"/>
</dbReference>
<dbReference type="Gene3D" id="1.25.40.10">
    <property type="entry name" value="Tetratricopeptide repeat domain"/>
    <property type="match status" value="3"/>
</dbReference>
<feature type="repeat" description="PPR" evidence="3">
    <location>
        <begin position="208"/>
        <end position="242"/>
    </location>
</feature>
<feature type="region of interest" description="Disordered" evidence="4">
    <location>
        <begin position="1"/>
        <end position="65"/>
    </location>
</feature>
<dbReference type="InterPro" id="IPR002885">
    <property type="entry name" value="PPR_rpt"/>
</dbReference>
<dbReference type="AlphaFoldDB" id="A0A9J6AWQ7"/>
<dbReference type="Pfam" id="PF01535">
    <property type="entry name" value="PPR"/>
    <property type="match status" value="1"/>
</dbReference>
<proteinExistence type="inferred from homology"/>
<dbReference type="OrthoDB" id="185373at2759"/>
<feature type="repeat" description="PPR" evidence="3">
    <location>
        <begin position="442"/>
        <end position="476"/>
    </location>
</feature>
<keyword evidence="2" id="KW-0677">Repeat</keyword>
<evidence type="ECO:0000256" key="4">
    <source>
        <dbReference type="SAM" id="MobiDB-lite"/>
    </source>
</evidence>
<evidence type="ECO:0000313" key="5">
    <source>
        <dbReference type="EMBL" id="KAG5628551.1"/>
    </source>
</evidence>
<reference evidence="5 6" key="1">
    <citation type="submission" date="2020-09" db="EMBL/GenBank/DDBJ databases">
        <title>De no assembly of potato wild relative species, Solanum commersonii.</title>
        <authorList>
            <person name="Cho K."/>
        </authorList>
    </citation>
    <scope>NUCLEOTIDE SEQUENCE [LARGE SCALE GENOMIC DNA]</scope>
    <source>
        <strain evidence="5">LZ3.2</strain>
        <tissue evidence="5">Leaf</tissue>
    </source>
</reference>
<evidence type="ECO:0000256" key="3">
    <source>
        <dbReference type="PROSITE-ProRule" id="PRU00708"/>
    </source>
</evidence>
<feature type="repeat" description="PPR" evidence="3">
    <location>
        <begin position="302"/>
        <end position="336"/>
    </location>
</feature>
<dbReference type="Pfam" id="PF13041">
    <property type="entry name" value="PPR_2"/>
    <property type="match status" value="4"/>
</dbReference>
<dbReference type="NCBIfam" id="TIGR00756">
    <property type="entry name" value="PPR"/>
    <property type="match status" value="6"/>
</dbReference>
<dbReference type="EMBL" id="JACXVP010000001">
    <property type="protein sequence ID" value="KAG5628551.1"/>
    <property type="molecule type" value="Genomic_DNA"/>
</dbReference>
<evidence type="ECO:0008006" key="7">
    <source>
        <dbReference type="Google" id="ProtNLM"/>
    </source>
</evidence>
<name>A0A9J6AWQ7_SOLCO</name>
<evidence type="ECO:0000256" key="2">
    <source>
        <dbReference type="ARBA" id="ARBA00022737"/>
    </source>
</evidence>
<organism evidence="5 6">
    <name type="scientific">Solanum commersonii</name>
    <name type="common">Commerson's wild potato</name>
    <name type="synonym">Commerson's nightshade</name>
    <dbReference type="NCBI Taxonomy" id="4109"/>
    <lineage>
        <taxon>Eukaryota</taxon>
        <taxon>Viridiplantae</taxon>
        <taxon>Streptophyta</taxon>
        <taxon>Embryophyta</taxon>
        <taxon>Tracheophyta</taxon>
        <taxon>Spermatophyta</taxon>
        <taxon>Magnoliopsida</taxon>
        <taxon>eudicotyledons</taxon>
        <taxon>Gunneridae</taxon>
        <taxon>Pentapetalae</taxon>
        <taxon>asterids</taxon>
        <taxon>lamiids</taxon>
        <taxon>Solanales</taxon>
        <taxon>Solanaceae</taxon>
        <taxon>Solanoideae</taxon>
        <taxon>Solaneae</taxon>
        <taxon>Solanum</taxon>
    </lineage>
</organism>
<dbReference type="GO" id="GO:0003729">
    <property type="term" value="F:mRNA binding"/>
    <property type="evidence" value="ECO:0007669"/>
    <property type="project" value="InterPro"/>
</dbReference>
<keyword evidence="6" id="KW-1185">Reference proteome</keyword>
<feature type="repeat" description="PPR" evidence="3">
    <location>
        <begin position="137"/>
        <end position="171"/>
    </location>
</feature>
<comment type="caution">
    <text evidence="5">The sequence shown here is derived from an EMBL/GenBank/DDBJ whole genome shotgun (WGS) entry which is preliminary data.</text>
</comment>